<dbReference type="PANTHER" id="PTHR11800:SF13">
    <property type="entry name" value="DNA-DIRECTED RNA POLYMERASES I AND III SUBUNIT RPAC1"/>
    <property type="match status" value="1"/>
</dbReference>
<dbReference type="GO" id="GO:0046983">
    <property type="term" value="F:protein dimerization activity"/>
    <property type="evidence" value="ECO:0007669"/>
    <property type="project" value="InterPro"/>
</dbReference>
<dbReference type="Gene3D" id="3.30.1360.10">
    <property type="entry name" value="RNA polymerase, RBP11-like subunit"/>
    <property type="match status" value="1"/>
</dbReference>
<comment type="caution">
    <text evidence="9">The sequence shown here is derived from an EMBL/GenBank/DDBJ whole genome shotgun (WGS) entry which is preliminary data.</text>
</comment>
<protein>
    <recommendedName>
        <fullName evidence="2">DNA-directed RNA polymerases I and III subunit RPAC1</fullName>
    </recommendedName>
    <alternativeName>
        <fullName evidence="7">DNA-directed RNA polymerases I and III 40 kDa polypeptide</fullName>
    </alternativeName>
</protein>
<dbReference type="GO" id="GO:0003899">
    <property type="term" value="F:DNA-directed RNA polymerase activity"/>
    <property type="evidence" value="ECO:0007669"/>
    <property type="project" value="InterPro"/>
</dbReference>
<evidence type="ECO:0000313" key="10">
    <source>
        <dbReference type="Proteomes" id="UP000308768"/>
    </source>
</evidence>
<evidence type="ECO:0000256" key="3">
    <source>
        <dbReference type="ARBA" id="ARBA00022478"/>
    </source>
</evidence>
<feature type="domain" description="DNA-directed RNA polymerase RpoA/D/Rpb3-type" evidence="8">
    <location>
        <begin position="61"/>
        <end position="363"/>
    </location>
</feature>
<proteinExistence type="inferred from homology"/>
<dbReference type="GO" id="GO:0005736">
    <property type="term" value="C:RNA polymerase I complex"/>
    <property type="evidence" value="ECO:0007669"/>
    <property type="project" value="UniProtKB-ARBA"/>
</dbReference>
<dbReference type="PANTHER" id="PTHR11800">
    <property type="entry name" value="DNA-DIRECTED RNA POLYMERASE"/>
    <property type="match status" value="1"/>
</dbReference>
<accession>A0A4U0WYQ6</accession>
<evidence type="ECO:0000256" key="6">
    <source>
        <dbReference type="ARBA" id="ARBA00025804"/>
    </source>
</evidence>
<keyword evidence="5" id="KW-0539">Nucleus</keyword>
<dbReference type="FunFam" id="3.30.1360.10:FF:000005">
    <property type="entry name" value="Dna-directed rna polymerases i and iii subunit"/>
    <property type="match status" value="1"/>
</dbReference>
<dbReference type="GO" id="GO:0003677">
    <property type="term" value="F:DNA binding"/>
    <property type="evidence" value="ECO:0007669"/>
    <property type="project" value="InterPro"/>
</dbReference>
<dbReference type="SMART" id="SM00662">
    <property type="entry name" value="RPOLD"/>
    <property type="match status" value="1"/>
</dbReference>
<sequence>MVVPSEAEVERRRIIGVNAETVTDVAATDFPHHYPYEDASWSLAKFRKGLKVQFHKDEKYDSVFSLIGVDASIANAFRRILIAEIPTLAVEEVYIFNNTSIIQDEVLAHRLGLIPLTGNPEGFRWLQWFRKPDPEDPSSDSKASVPSDYNTIVLDLNITCSWSATGKARAKQGETDPNLLYTNSNVYAKDITFSATGQQSRYFDPEDPEKRIRPVNPDILIAKLRPGQEIRLRMHCIKGVGGDHAKFSPVATASYRLLPSITLTSPIRGADARKFARCFPKGVIGLEADPETGEAAAVVRDVMKDTVSRECLRHDEFKDKVRLGRVRDHFIFSVESTGQMRSDELFVESVRILRAKAERFKSNLADVSR</sequence>
<dbReference type="InterPro" id="IPR001514">
    <property type="entry name" value="DNA-dir_RNA_pol_30-40kDasu_CS"/>
</dbReference>
<evidence type="ECO:0000256" key="2">
    <source>
        <dbReference type="ARBA" id="ARBA00022083"/>
    </source>
</evidence>
<dbReference type="InterPro" id="IPR022842">
    <property type="entry name" value="RNAP_Rpo3/Rpb3/RPAC1"/>
</dbReference>
<dbReference type="FunFam" id="2.170.120.12:FF:000003">
    <property type="entry name" value="Dna-directed rna polymerases i and iii subunit"/>
    <property type="match status" value="1"/>
</dbReference>
<dbReference type="STRING" id="331657.A0A4U0WYQ6"/>
<dbReference type="PROSITE" id="PS00446">
    <property type="entry name" value="RNA_POL_D_30KD"/>
    <property type="match status" value="1"/>
</dbReference>
<evidence type="ECO:0000259" key="8">
    <source>
        <dbReference type="SMART" id="SM00662"/>
    </source>
</evidence>
<reference evidence="9 10" key="1">
    <citation type="submission" date="2017-03" db="EMBL/GenBank/DDBJ databases">
        <title>Genomes of endolithic fungi from Antarctica.</title>
        <authorList>
            <person name="Coleine C."/>
            <person name="Masonjones S."/>
            <person name="Stajich J.E."/>
        </authorList>
    </citation>
    <scope>NUCLEOTIDE SEQUENCE [LARGE SCALE GENOMIC DNA]</scope>
    <source>
        <strain evidence="9 10">CCFEE 5187</strain>
    </source>
</reference>
<dbReference type="InterPro" id="IPR011262">
    <property type="entry name" value="DNA-dir_RNA_pol_insert"/>
</dbReference>
<dbReference type="InterPro" id="IPR036643">
    <property type="entry name" value="RNApol_insert_sf"/>
</dbReference>
<dbReference type="HAMAP" id="MF_00320">
    <property type="entry name" value="RNApol_arch_Rpo3"/>
    <property type="match status" value="1"/>
</dbReference>
<keyword evidence="10" id="KW-1185">Reference proteome</keyword>
<dbReference type="AlphaFoldDB" id="A0A4U0WYQ6"/>
<dbReference type="GO" id="GO:0006362">
    <property type="term" value="P:transcription elongation by RNA polymerase I"/>
    <property type="evidence" value="ECO:0007669"/>
    <property type="project" value="UniProtKB-ARBA"/>
</dbReference>
<dbReference type="SUPFAM" id="SSF55257">
    <property type="entry name" value="RBP11-like subunits of RNA polymerase"/>
    <property type="match status" value="1"/>
</dbReference>
<dbReference type="Proteomes" id="UP000308768">
    <property type="component" value="Unassembled WGS sequence"/>
</dbReference>
<organism evidence="9 10">
    <name type="scientific">Cryomyces minteri</name>
    <dbReference type="NCBI Taxonomy" id="331657"/>
    <lineage>
        <taxon>Eukaryota</taxon>
        <taxon>Fungi</taxon>
        <taxon>Dikarya</taxon>
        <taxon>Ascomycota</taxon>
        <taxon>Pezizomycotina</taxon>
        <taxon>Dothideomycetes</taxon>
        <taxon>Dothideomycetes incertae sedis</taxon>
        <taxon>Cryomyces</taxon>
    </lineage>
</organism>
<dbReference type="CDD" id="cd07032">
    <property type="entry name" value="RNAP_I_II_AC40"/>
    <property type="match status" value="1"/>
</dbReference>
<dbReference type="InterPro" id="IPR050518">
    <property type="entry name" value="Rpo3/RPB3_RNA_Pol_subunit"/>
</dbReference>
<dbReference type="EMBL" id="NAJN01000859">
    <property type="protein sequence ID" value="TKA67978.1"/>
    <property type="molecule type" value="Genomic_DNA"/>
</dbReference>
<evidence type="ECO:0000256" key="5">
    <source>
        <dbReference type="ARBA" id="ARBA00023242"/>
    </source>
</evidence>
<comment type="similarity">
    <text evidence="6">Belongs to the archaeal Rpo3/eukaryotic RPB3 RNA polymerase subunit family.</text>
</comment>
<dbReference type="GO" id="GO:0006383">
    <property type="term" value="P:transcription by RNA polymerase III"/>
    <property type="evidence" value="ECO:0007669"/>
    <property type="project" value="UniProtKB-ARBA"/>
</dbReference>
<dbReference type="SUPFAM" id="SSF56553">
    <property type="entry name" value="Insert subdomain of RNA polymerase alpha subunit"/>
    <property type="match status" value="1"/>
</dbReference>
<keyword evidence="4" id="KW-0804">Transcription</keyword>
<evidence type="ECO:0000256" key="7">
    <source>
        <dbReference type="ARBA" id="ARBA00081520"/>
    </source>
</evidence>
<name>A0A4U0WYQ6_9PEZI</name>
<evidence type="ECO:0000256" key="4">
    <source>
        <dbReference type="ARBA" id="ARBA00023163"/>
    </source>
</evidence>
<dbReference type="GO" id="GO:0005666">
    <property type="term" value="C:RNA polymerase III complex"/>
    <property type="evidence" value="ECO:0007669"/>
    <property type="project" value="TreeGrafter"/>
</dbReference>
<dbReference type="InterPro" id="IPR036603">
    <property type="entry name" value="RBP11-like"/>
</dbReference>
<dbReference type="InterPro" id="IPR033901">
    <property type="entry name" value="RNAPI/III_AC40"/>
</dbReference>
<dbReference type="OrthoDB" id="270173at2759"/>
<gene>
    <name evidence="9" type="ORF">B0A49_05131</name>
</gene>
<dbReference type="Pfam" id="PF01000">
    <property type="entry name" value="RNA_pol_A_bac"/>
    <property type="match status" value="1"/>
</dbReference>
<dbReference type="Gene3D" id="2.170.120.12">
    <property type="entry name" value="DNA-directed RNA polymerase, insert domain"/>
    <property type="match status" value="1"/>
</dbReference>
<comment type="subcellular location">
    <subcellularLocation>
        <location evidence="1">Nucleus</location>
    </subcellularLocation>
</comment>
<evidence type="ECO:0000256" key="1">
    <source>
        <dbReference type="ARBA" id="ARBA00004123"/>
    </source>
</evidence>
<dbReference type="Pfam" id="PF01193">
    <property type="entry name" value="RNA_pol_L"/>
    <property type="match status" value="1"/>
</dbReference>
<dbReference type="InterPro" id="IPR011263">
    <property type="entry name" value="DNA-dir_RNA_pol_RpoA/D/Rpb3"/>
</dbReference>
<evidence type="ECO:0000313" key="9">
    <source>
        <dbReference type="EMBL" id="TKA67978.1"/>
    </source>
</evidence>
<keyword evidence="3" id="KW-0240">DNA-directed RNA polymerase</keyword>